<gene>
    <name evidence="3" type="ORF">AU192_09325</name>
</gene>
<keyword evidence="2" id="KW-0812">Transmembrane</keyword>
<comment type="caution">
    <text evidence="3">The sequence shown here is derived from an EMBL/GenBank/DDBJ whole genome shotgun (WGS) entry which is preliminary data.</text>
</comment>
<organism evidence="3 4">
    <name type="scientific">Mycobacterium lehmannii</name>
    <dbReference type="NCBI Taxonomy" id="2048550"/>
    <lineage>
        <taxon>Bacteria</taxon>
        <taxon>Bacillati</taxon>
        <taxon>Actinomycetota</taxon>
        <taxon>Actinomycetes</taxon>
        <taxon>Mycobacteriales</taxon>
        <taxon>Mycobacteriaceae</taxon>
        <taxon>Mycobacterium</taxon>
    </lineage>
</organism>
<protein>
    <submittedName>
        <fullName evidence="3">Uncharacterized protein</fullName>
    </submittedName>
</protein>
<keyword evidence="2" id="KW-1133">Transmembrane helix</keyword>
<name>A0A117JHM3_9MYCO</name>
<evidence type="ECO:0000313" key="3">
    <source>
        <dbReference type="EMBL" id="KUI07673.1"/>
    </source>
</evidence>
<feature type="transmembrane region" description="Helical" evidence="2">
    <location>
        <begin position="118"/>
        <end position="140"/>
    </location>
</feature>
<feature type="transmembrane region" description="Helical" evidence="2">
    <location>
        <begin position="29"/>
        <end position="49"/>
    </location>
</feature>
<sequence length="150" mass="15964">MNPEPQGHPDEAGQQPESGGRPDDVDTGFWLWVVALVLMVVGQVVDLLVSERADGLPAPVLALSAVFIVILGAVALTFQFLMRQGYRWARTVLTGAGVAAVVYAVSSLFGEERPPAAALAYAVTAILGSVLIVGGVYLLHRKDANDYFTR</sequence>
<feature type="transmembrane region" description="Helical" evidence="2">
    <location>
        <begin position="88"/>
        <end position="106"/>
    </location>
</feature>
<dbReference type="Proteomes" id="UP000053707">
    <property type="component" value="Unassembled WGS sequence"/>
</dbReference>
<dbReference type="EMBL" id="LQIR01000067">
    <property type="protein sequence ID" value="KUI07673.1"/>
    <property type="molecule type" value="Genomic_DNA"/>
</dbReference>
<proteinExistence type="predicted"/>
<accession>A0A117JHM3</accession>
<keyword evidence="4" id="KW-1185">Reference proteome</keyword>
<feature type="region of interest" description="Disordered" evidence="1">
    <location>
        <begin position="1"/>
        <end position="22"/>
    </location>
</feature>
<feature type="transmembrane region" description="Helical" evidence="2">
    <location>
        <begin position="61"/>
        <end position="82"/>
    </location>
</feature>
<reference evidence="3 4" key="1">
    <citation type="submission" date="2016-01" db="EMBL/GenBank/DDBJ databases">
        <authorList>
            <consortium name="TB Trials Study Group"/>
            <person name="Sutton G."/>
            <person name="Brinkac L."/>
            <person name="Sanka R."/>
            <person name="Adams M."/>
            <person name="Lau E.L."/>
            <person name="Macaden R."/>
            <person name="Grewal H.M.S."/>
        </authorList>
    </citation>
    <scope>NUCLEOTIDE SEQUENCE [LARGE SCALE GENOMIC DNA]</scope>
    <source>
        <strain evidence="3 4">IS-1744</strain>
    </source>
</reference>
<keyword evidence="2" id="KW-0472">Membrane</keyword>
<evidence type="ECO:0000256" key="1">
    <source>
        <dbReference type="SAM" id="MobiDB-lite"/>
    </source>
</evidence>
<evidence type="ECO:0000313" key="4">
    <source>
        <dbReference type="Proteomes" id="UP000053707"/>
    </source>
</evidence>
<dbReference type="RefSeq" id="WP_064399679.1">
    <property type="nucleotide sequence ID" value="NZ_LQIR01000067.1"/>
</dbReference>
<evidence type="ECO:0000256" key="2">
    <source>
        <dbReference type="SAM" id="Phobius"/>
    </source>
</evidence>
<dbReference type="AlphaFoldDB" id="A0A117JHM3"/>